<sequence length="369" mass="41230">MRFFATAAAGTEGALRDELREARFREVRADRGGVHFEGPIDEGMRACLESRIAVRVLALLAEFEAPNEDALYEGVKGVDLSYYLEPKRTLAVRAACKDSRLTHTQYIAQKTKDAIVDEQRRQYGARSNVDLEDPDLGVFMHVVRDRASLYVDLAGESLHRRGYRKRIEEAPLKETLAAAILRLSGWDRQSPLVDPMCGSGTLPIEASLWARDVAPGLLRPRHGFERWPSHDETRKRRIAEMREAARARVKSEGPFVAGSDVSPQAIETAKQNAKAAGVRLHFSRADVRDVEALEPAGFVVTNPPYGERLAGGEELYRGMAEALRRLSGHTVVLLAGTPEISRAMRIRPDKEITVWNGPIECRLFSYSIR</sequence>
<dbReference type="PROSITE" id="PS51165">
    <property type="entry name" value="THUMP"/>
    <property type="match status" value="1"/>
</dbReference>
<dbReference type="PROSITE" id="PS01261">
    <property type="entry name" value="UPF0020"/>
    <property type="match status" value="1"/>
</dbReference>
<dbReference type="Proteomes" id="UP000309215">
    <property type="component" value="Unassembled WGS sequence"/>
</dbReference>
<dbReference type="PANTHER" id="PTHR47313">
    <property type="entry name" value="RIBOSOMAL RNA LARGE SUBUNIT METHYLTRANSFERASE K/L"/>
    <property type="match status" value="1"/>
</dbReference>
<dbReference type="CDD" id="cd02440">
    <property type="entry name" value="AdoMet_MTases"/>
    <property type="match status" value="1"/>
</dbReference>
<evidence type="ECO:0000256" key="2">
    <source>
        <dbReference type="ARBA" id="ARBA00022679"/>
    </source>
</evidence>
<dbReference type="SUPFAM" id="SSF53335">
    <property type="entry name" value="S-adenosyl-L-methionine-dependent methyltransferases"/>
    <property type="match status" value="1"/>
</dbReference>
<reference evidence="5 6" key="1">
    <citation type="submission" date="2019-04" db="EMBL/GenBank/DDBJ databases">
        <authorList>
            <person name="Li Y."/>
            <person name="Wang J."/>
        </authorList>
    </citation>
    <scope>NUCLEOTIDE SEQUENCE [LARGE SCALE GENOMIC DNA]</scope>
    <source>
        <strain evidence="5 6">DSM 14668</strain>
    </source>
</reference>
<organism evidence="5 6">
    <name type="scientific">Polyangium fumosum</name>
    <dbReference type="NCBI Taxonomy" id="889272"/>
    <lineage>
        <taxon>Bacteria</taxon>
        <taxon>Pseudomonadati</taxon>
        <taxon>Myxococcota</taxon>
        <taxon>Polyangia</taxon>
        <taxon>Polyangiales</taxon>
        <taxon>Polyangiaceae</taxon>
        <taxon>Polyangium</taxon>
    </lineage>
</organism>
<protein>
    <submittedName>
        <fullName evidence="5">RNA methyltransferase</fullName>
    </submittedName>
</protein>
<proteinExistence type="predicted"/>
<dbReference type="EMBL" id="SSMQ01000054">
    <property type="protein sequence ID" value="TKC99711.1"/>
    <property type="molecule type" value="Genomic_DNA"/>
</dbReference>
<comment type="caution">
    <text evidence="5">The sequence shown here is derived from an EMBL/GenBank/DDBJ whole genome shotgun (WGS) entry which is preliminary data.</text>
</comment>
<dbReference type="Pfam" id="PF22020">
    <property type="entry name" value="RlmL_1st"/>
    <property type="match status" value="1"/>
</dbReference>
<dbReference type="InterPro" id="IPR054170">
    <property type="entry name" value="RlmL_1st"/>
</dbReference>
<dbReference type="GO" id="GO:0008990">
    <property type="term" value="F:rRNA (guanine-N2-)-methyltransferase activity"/>
    <property type="evidence" value="ECO:0007669"/>
    <property type="project" value="TreeGrafter"/>
</dbReference>
<evidence type="ECO:0000256" key="1">
    <source>
        <dbReference type="ARBA" id="ARBA00022603"/>
    </source>
</evidence>
<dbReference type="PROSITE" id="PS00092">
    <property type="entry name" value="N6_MTASE"/>
    <property type="match status" value="1"/>
</dbReference>
<dbReference type="PANTHER" id="PTHR47313:SF1">
    <property type="entry name" value="RIBOSOMAL RNA LARGE SUBUNIT METHYLTRANSFERASE K_L"/>
    <property type="match status" value="1"/>
</dbReference>
<keyword evidence="1 5" id="KW-0489">Methyltransferase</keyword>
<dbReference type="Gene3D" id="3.40.50.150">
    <property type="entry name" value="Vaccinia Virus protein VP39"/>
    <property type="match status" value="1"/>
</dbReference>
<keyword evidence="3" id="KW-0694">RNA-binding</keyword>
<dbReference type="AlphaFoldDB" id="A0A4U1IZM9"/>
<keyword evidence="6" id="KW-1185">Reference proteome</keyword>
<dbReference type="GO" id="GO:0070043">
    <property type="term" value="F:rRNA (guanine-N7-)-methyltransferase activity"/>
    <property type="evidence" value="ECO:0007669"/>
    <property type="project" value="TreeGrafter"/>
</dbReference>
<dbReference type="OrthoDB" id="9809404at2"/>
<evidence type="ECO:0000313" key="6">
    <source>
        <dbReference type="Proteomes" id="UP000309215"/>
    </source>
</evidence>
<dbReference type="Pfam" id="PF02926">
    <property type="entry name" value="THUMP"/>
    <property type="match status" value="1"/>
</dbReference>
<dbReference type="GO" id="GO:0003723">
    <property type="term" value="F:RNA binding"/>
    <property type="evidence" value="ECO:0007669"/>
    <property type="project" value="UniProtKB-UniRule"/>
</dbReference>
<dbReference type="Pfam" id="PF01170">
    <property type="entry name" value="UPF0020"/>
    <property type="match status" value="1"/>
</dbReference>
<feature type="domain" description="THUMP" evidence="4">
    <location>
        <begin position="42"/>
        <end position="153"/>
    </location>
</feature>
<dbReference type="InterPro" id="IPR002052">
    <property type="entry name" value="DNA_methylase_N6_adenine_CS"/>
</dbReference>
<keyword evidence="2 5" id="KW-0808">Transferase</keyword>
<dbReference type="InterPro" id="IPR053943">
    <property type="entry name" value="RlmKL-like_Mtase_CS"/>
</dbReference>
<dbReference type="CDD" id="cd11715">
    <property type="entry name" value="THUMP_AdoMetMT"/>
    <property type="match status" value="1"/>
</dbReference>
<name>A0A4U1IZM9_9BACT</name>
<dbReference type="SMART" id="SM00981">
    <property type="entry name" value="THUMP"/>
    <property type="match status" value="1"/>
</dbReference>
<dbReference type="InterPro" id="IPR000241">
    <property type="entry name" value="RlmKL-like_Mtase"/>
</dbReference>
<evidence type="ECO:0000256" key="3">
    <source>
        <dbReference type="PROSITE-ProRule" id="PRU00529"/>
    </source>
</evidence>
<evidence type="ECO:0000259" key="4">
    <source>
        <dbReference type="PROSITE" id="PS51165"/>
    </source>
</evidence>
<dbReference type="InterPro" id="IPR029063">
    <property type="entry name" value="SAM-dependent_MTases_sf"/>
</dbReference>
<dbReference type="InterPro" id="IPR004114">
    <property type="entry name" value="THUMP_dom"/>
</dbReference>
<accession>A0A4U1IZM9</accession>
<evidence type="ECO:0000313" key="5">
    <source>
        <dbReference type="EMBL" id="TKC99711.1"/>
    </source>
</evidence>
<gene>
    <name evidence="5" type="ORF">E8A74_37150</name>
</gene>
<dbReference type="Gene3D" id="3.30.2130.30">
    <property type="match status" value="1"/>
</dbReference>